<dbReference type="EMBL" id="KN837275">
    <property type="protein sequence ID" value="KIJ29815.1"/>
    <property type="molecule type" value="Genomic_DNA"/>
</dbReference>
<dbReference type="HOGENOM" id="CLU_3051928_0_0_1"/>
<accession>A0A0C9UXB9</accession>
<dbReference type="AlphaFoldDB" id="A0A0C9UXB9"/>
<reference evidence="1 2" key="1">
    <citation type="submission" date="2014-06" db="EMBL/GenBank/DDBJ databases">
        <title>Evolutionary Origins and Diversification of the Mycorrhizal Mutualists.</title>
        <authorList>
            <consortium name="DOE Joint Genome Institute"/>
            <consortium name="Mycorrhizal Genomics Consortium"/>
            <person name="Kohler A."/>
            <person name="Kuo A."/>
            <person name="Nagy L.G."/>
            <person name="Floudas D."/>
            <person name="Copeland A."/>
            <person name="Barry K.W."/>
            <person name="Cichocki N."/>
            <person name="Veneault-Fourrey C."/>
            <person name="LaButti K."/>
            <person name="Lindquist E.A."/>
            <person name="Lipzen A."/>
            <person name="Lundell T."/>
            <person name="Morin E."/>
            <person name="Murat C."/>
            <person name="Riley R."/>
            <person name="Ohm R."/>
            <person name="Sun H."/>
            <person name="Tunlid A."/>
            <person name="Henrissat B."/>
            <person name="Grigoriev I.V."/>
            <person name="Hibbett D.S."/>
            <person name="Martin F."/>
        </authorList>
    </citation>
    <scope>NUCLEOTIDE SEQUENCE [LARGE SCALE GENOMIC DNA]</scope>
    <source>
        <strain evidence="1 2">SS14</strain>
    </source>
</reference>
<keyword evidence="2" id="KW-1185">Reference proteome</keyword>
<evidence type="ECO:0000313" key="2">
    <source>
        <dbReference type="Proteomes" id="UP000054279"/>
    </source>
</evidence>
<gene>
    <name evidence="1" type="ORF">M422DRAFT_36851</name>
</gene>
<proteinExistence type="predicted"/>
<protein>
    <submittedName>
        <fullName evidence="1">Uncharacterized protein</fullName>
    </submittedName>
</protein>
<dbReference type="Proteomes" id="UP000054279">
    <property type="component" value="Unassembled WGS sequence"/>
</dbReference>
<evidence type="ECO:0000313" key="1">
    <source>
        <dbReference type="EMBL" id="KIJ29815.1"/>
    </source>
</evidence>
<name>A0A0C9UXB9_SPHS4</name>
<sequence>MVRRLWAFFQERILLKLSGGGEIQLFPDKDYDEFIREIKKGMADLELEELNEYL</sequence>
<organism evidence="1 2">
    <name type="scientific">Sphaerobolus stellatus (strain SS14)</name>
    <dbReference type="NCBI Taxonomy" id="990650"/>
    <lineage>
        <taxon>Eukaryota</taxon>
        <taxon>Fungi</taxon>
        <taxon>Dikarya</taxon>
        <taxon>Basidiomycota</taxon>
        <taxon>Agaricomycotina</taxon>
        <taxon>Agaricomycetes</taxon>
        <taxon>Phallomycetidae</taxon>
        <taxon>Geastrales</taxon>
        <taxon>Sphaerobolaceae</taxon>
        <taxon>Sphaerobolus</taxon>
    </lineage>
</organism>